<dbReference type="Gene3D" id="3.30.360.10">
    <property type="entry name" value="Dihydrodipicolinate Reductase, domain 2"/>
    <property type="match status" value="1"/>
</dbReference>
<dbReference type="InterPro" id="IPR036291">
    <property type="entry name" value="NAD(P)-bd_dom_sf"/>
</dbReference>
<evidence type="ECO:0000259" key="1">
    <source>
        <dbReference type="Pfam" id="PF01408"/>
    </source>
</evidence>
<proteinExistence type="predicted"/>
<gene>
    <name evidence="3" type="ORF">ACFYU5_20815</name>
</gene>
<dbReference type="InterPro" id="IPR051317">
    <property type="entry name" value="Gfo/Idh/MocA_oxidoreduct"/>
</dbReference>
<organism evidence="3 4">
    <name type="scientific">Nocardia aobensis</name>
    <dbReference type="NCBI Taxonomy" id="257277"/>
    <lineage>
        <taxon>Bacteria</taxon>
        <taxon>Bacillati</taxon>
        <taxon>Actinomycetota</taxon>
        <taxon>Actinomycetes</taxon>
        <taxon>Mycobacteriales</taxon>
        <taxon>Nocardiaceae</taxon>
        <taxon>Nocardia</taxon>
    </lineage>
</organism>
<name>A0ABW6P6U7_9NOCA</name>
<accession>A0ABW6P6U7</accession>
<dbReference type="PANTHER" id="PTHR43708:SF8">
    <property type="entry name" value="OXIDOREDUCTASE"/>
    <property type="match status" value="1"/>
</dbReference>
<reference evidence="3 4" key="1">
    <citation type="submission" date="2024-10" db="EMBL/GenBank/DDBJ databases">
        <title>The Natural Products Discovery Center: Release of the First 8490 Sequenced Strains for Exploring Actinobacteria Biosynthetic Diversity.</title>
        <authorList>
            <person name="Kalkreuter E."/>
            <person name="Kautsar S.A."/>
            <person name="Yang D."/>
            <person name="Bader C.D."/>
            <person name="Teijaro C.N."/>
            <person name="Fluegel L."/>
            <person name="Davis C.M."/>
            <person name="Simpson J.R."/>
            <person name="Lauterbach L."/>
            <person name="Steele A.D."/>
            <person name="Gui C."/>
            <person name="Meng S."/>
            <person name="Li G."/>
            <person name="Viehrig K."/>
            <person name="Ye F."/>
            <person name="Su P."/>
            <person name="Kiefer A.F."/>
            <person name="Nichols A."/>
            <person name="Cepeda A.J."/>
            <person name="Yan W."/>
            <person name="Fan B."/>
            <person name="Jiang Y."/>
            <person name="Adhikari A."/>
            <person name="Zheng C.-J."/>
            <person name="Schuster L."/>
            <person name="Cowan T.M."/>
            <person name="Smanski M.J."/>
            <person name="Chevrette M.G."/>
            <person name="De Carvalho L.P.S."/>
            <person name="Shen B."/>
        </authorList>
    </citation>
    <scope>NUCLEOTIDE SEQUENCE [LARGE SCALE GENOMIC DNA]</scope>
    <source>
        <strain evidence="3 4">NPDC004119</strain>
    </source>
</reference>
<dbReference type="InterPro" id="IPR055170">
    <property type="entry name" value="GFO_IDH_MocA-like_dom"/>
</dbReference>
<dbReference type="Gene3D" id="3.40.50.720">
    <property type="entry name" value="NAD(P)-binding Rossmann-like Domain"/>
    <property type="match status" value="1"/>
</dbReference>
<dbReference type="Proteomes" id="UP001601442">
    <property type="component" value="Unassembled WGS sequence"/>
</dbReference>
<sequence length="360" mass="39644">MRSLGSKICQTAQVDTKSSWRAISLAGARNTRLRAAVVGLGIQALEDHLPGLLTADGVELVAICDENPEVLRTQQPRFCVPGFSDFRQMFEAEQLDFVVVCVPHDVGRAVIEAAAEQRIHVLKEKPFATTLAEAKELAAICDKAGIQLMVTLQRRFNPIYTSFTQLAEQIGTPFAVDARYTLHVEDPSEGWRGSTAIAGGGCVIDMGYHLVDLILWYFGLPDRITADISVGARPDRTYDAEDTALIHFAYDSGFYGSLLLSRFIGPKTEEIRLVGNRGIVHLERGRIRRLTNGGDVIESLVREQGWPSAAAAQIDYFRQVIEGRKPNISGPQQNLAHMCFVAACYDSARARTSVNPKELL</sequence>
<evidence type="ECO:0000259" key="2">
    <source>
        <dbReference type="Pfam" id="PF22725"/>
    </source>
</evidence>
<comment type="caution">
    <text evidence="3">The sequence shown here is derived from an EMBL/GenBank/DDBJ whole genome shotgun (WGS) entry which is preliminary data.</text>
</comment>
<keyword evidence="4" id="KW-1185">Reference proteome</keyword>
<dbReference type="SUPFAM" id="SSF51735">
    <property type="entry name" value="NAD(P)-binding Rossmann-fold domains"/>
    <property type="match status" value="1"/>
</dbReference>
<evidence type="ECO:0000313" key="4">
    <source>
        <dbReference type="Proteomes" id="UP001601442"/>
    </source>
</evidence>
<feature type="domain" description="GFO/IDH/MocA-like oxidoreductase" evidence="2">
    <location>
        <begin position="168"/>
        <end position="280"/>
    </location>
</feature>
<dbReference type="SUPFAM" id="SSF55347">
    <property type="entry name" value="Glyceraldehyde-3-phosphate dehydrogenase-like, C-terminal domain"/>
    <property type="match status" value="1"/>
</dbReference>
<protein>
    <submittedName>
        <fullName evidence="3">Gfo/Idh/MocA family protein</fullName>
    </submittedName>
</protein>
<dbReference type="Pfam" id="PF01408">
    <property type="entry name" value="GFO_IDH_MocA"/>
    <property type="match status" value="1"/>
</dbReference>
<dbReference type="RefSeq" id="WP_387396660.1">
    <property type="nucleotide sequence ID" value="NZ_JBIAMT010000003.1"/>
</dbReference>
<dbReference type="InterPro" id="IPR000683">
    <property type="entry name" value="Gfo/Idh/MocA-like_OxRdtase_N"/>
</dbReference>
<feature type="domain" description="Gfo/Idh/MocA-like oxidoreductase N-terminal" evidence="1">
    <location>
        <begin position="33"/>
        <end position="151"/>
    </location>
</feature>
<dbReference type="EMBL" id="JBIAMT010000003">
    <property type="protein sequence ID" value="MFF0498861.1"/>
    <property type="molecule type" value="Genomic_DNA"/>
</dbReference>
<dbReference type="PANTHER" id="PTHR43708">
    <property type="entry name" value="CONSERVED EXPRESSED OXIDOREDUCTASE (EUROFUNG)"/>
    <property type="match status" value="1"/>
</dbReference>
<evidence type="ECO:0000313" key="3">
    <source>
        <dbReference type="EMBL" id="MFF0498861.1"/>
    </source>
</evidence>
<dbReference type="Pfam" id="PF22725">
    <property type="entry name" value="GFO_IDH_MocA_C3"/>
    <property type="match status" value="1"/>
</dbReference>